<feature type="compositionally biased region" description="Low complexity" evidence="5">
    <location>
        <begin position="661"/>
        <end position="681"/>
    </location>
</feature>
<feature type="compositionally biased region" description="Basic and acidic residues" evidence="5">
    <location>
        <begin position="425"/>
        <end position="442"/>
    </location>
</feature>
<protein>
    <recommendedName>
        <fullName evidence="6">Homeobox domain-containing protein</fullName>
    </recommendedName>
</protein>
<feature type="compositionally biased region" description="Polar residues" evidence="5">
    <location>
        <begin position="729"/>
        <end position="748"/>
    </location>
</feature>
<proteinExistence type="predicted"/>
<dbReference type="Gene3D" id="1.10.10.60">
    <property type="entry name" value="Homeodomain-like"/>
    <property type="match status" value="1"/>
</dbReference>
<feature type="non-terminal residue" evidence="7">
    <location>
        <position position="1"/>
    </location>
</feature>
<gene>
    <name evidence="7" type="ORF">WMSIL1_LOCUS14597</name>
</gene>
<dbReference type="GO" id="GO:0006355">
    <property type="term" value="P:regulation of DNA-templated transcription"/>
    <property type="evidence" value="ECO:0007669"/>
    <property type="project" value="InterPro"/>
</dbReference>
<feature type="region of interest" description="Disordered" evidence="5">
    <location>
        <begin position="339"/>
        <end position="365"/>
    </location>
</feature>
<evidence type="ECO:0000313" key="8">
    <source>
        <dbReference type="Proteomes" id="UP000321570"/>
    </source>
</evidence>
<evidence type="ECO:0000256" key="1">
    <source>
        <dbReference type="ARBA" id="ARBA00023125"/>
    </source>
</evidence>
<dbReference type="InterPro" id="IPR008422">
    <property type="entry name" value="KN_HD"/>
</dbReference>
<dbReference type="GO" id="GO:0005634">
    <property type="term" value="C:nucleus"/>
    <property type="evidence" value="ECO:0007669"/>
    <property type="project" value="UniProtKB-SubCell"/>
</dbReference>
<evidence type="ECO:0000256" key="5">
    <source>
        <dbReference type="SAM" id="MobiDB-lite"/>
    </source>
</evidence>
<feature type="compositionally biased region" description="Low complexity" evidence="5">
    <location>
        <begin position="609"/>
        <end position="623"/>
    </location>
</feature>
<feature type="compositionally biased region" description="Low complexity" evidence="5">
    <location>
        <begin position="637"/>
        <end position="647"/>
    </location>
</feature>
<feature type="compositionally biased region" description="Polar residues" evidence="5">
    <location>
        <begin position="683"/>
        <end position="708"/>
    </location>
</feature>
<feature type="compositionally biased region" description="Polar residues" evidence="5">
    <location>
        <begin position="456"/>
        <end position="472"/>
    </location>
</feature>
<dbReference type="CDD" id="cd00086">
    <property type="entry name" value="homeodomain"/>
    <property type="match status" value="1"/>
</dbReference>
<evidence type="ECO:0000313" key="7">
    <source>
        <dbReference type="EMBL" id="VUZ57100.1"/>
    </source>
</evidence>
<evidence type="ECO:0000256" key="2">
    <source>
        <dbReference type="ARBA" id="ARBA00023155"/>
    </source>
</evidence>
<feature type="region of interest" description="Disordered" evidence="5">
    <location>
        <begin position="417"/>
        <end position="510"/>
    </location>
</feature>
<feature type="domain" description="Homeobox" evidence="6">
    <location>
        <begin position="524"/>
        <end position="581"/>
    </location>
</feature>
<feature type="compositionally biased region" description="Basic and acidic residues" evidence="5">
    <location>
        <begin position="715"/>
        <end position="728"/>
    </location>
</feature>
<dbReference type="PROSITE" id="PS50071">
    <property type="entry name" value="HOMEOBOX_2"/>
    <property type="match status" value="1"/>
</dbReference>
<dbReference type="PANTHER" id="PTHR11850">
    <property type="entry name" value="HOMEOBOX PROTEIN TRANSCRIPTION FACTORS"/>
    <property type="match status" value="1"/>
</dbReference>
<evidence type="ECO:0000259" key="6">
    <source>
        <dbReference type="PROSITE" id="PS50071"/>
    </source>
</evidence>
<dbReference type="InterPro" id="IPR009057">
    <property type="entry name" value="Homeodomain-like_sf"/>
</dbReference>
<comment type="subcellular location">
    <subcellularLocation>
        <location evidence="4">Nucleus</location>
    </subcellularLocation>
</comment>
<keyword evidence="8" id="KW-1185">Reference proteome</keyword>
<feature type="region of interest" description="Disordered" evidence="5">
    <location>
        <begin position="604"/>
        <end position="757"/>
    </location>
</feature>
<dbReference type="EMBL" id="CABIJS010000710">
    <property type="protein sequence ID" value="VUZ57100.1"/>
    <property type="molecule type" value="Genomic_DNA"/>
</dbReference>
<dbReference type="Proteomes" id="UP000321570">
    <property type="component" value="Unassembled WGS sequence"/>
</dbReference>
<sequence>ESAKDKSLNLSTISKEVPPKEPLSILNDREGEEIMKQTTTTKTLTSSFKEASIILDVEKDGNYQPQLPNPQDIFNTVQASEIRNSNANNNNQFLSQEMLTSLMLSSAYWPLGMPKLDAVAALRRIFEPSKEAEVVAPQETLQVRNASTASGFSATQLAASKSFEHQDHIRPTAPPVSSQNPLQPTSFWSPPSLFNNTDVGNLTRRNVSPPCSIPLPPPTIPSPGGPQLNPGNPMDFFRVLYQQQQSAQQQQEIGEALAKRFSLERLNLSGAADPAAAATNPNVAMMAAAAFSAALSGFPQNNSVISRHFSGMNPSPSAFAVPEGQSTNGGCEVAMGLNLSTSGGGEKTEPQHGSPIEEERDQDAFRNRRRKMNRKREECVDKNAAFQLFQQHQQALQQHALQQNQCQSALNLHTNSMDPGSSTRFTEEVIDRSPPRDARRMDCQSNFHRGLYARTSKPNSPEHSNAGNQLTPSRAEIMPPTMLNLSSSDQHQDSFDGNSEHGAQNSNTQVPGIFNIRRAVGLSRTNLPFPARKILFKWLNEHLREPYPSEEEKLELARQTGLSRTTVNNWFINARRRYVKPLMQGRLVLQSGVFKTVPADAVANSANRSPTSPTHPTHNSPGSLSQSAFRASDNPISQFQSQFQSPSRLTLGGNGIFPGPNSTSNNNNQSLSQSAMQAALAFNGNTGPFGSDNGPNDSKTSSQQQRSNHLPWKAMDLDSPKRFRRNSDHSNSSSPADTSRFPQKPSNNNHEKTPGVV</sequence>
<keyword evidence="2 4" id="KW-0371">Homeobox</keyword>
<dbReference type="AlphaFoldDB" id="A0A564ZCA7"/>
<dbReference type="GO" id="GO:0003677">
    <property type="term" value="F:DNA binding"/>
    <property type="evidence" value="ECO:0007669"/>
    <property type="project" value="UniProtKB-UniRule"/>
</dbReference>
<evidence type="ECO:0000256" key="4">
    <source>
        <dbReference type="PROSITE-ProRule" id="PRU00108"/>
    </source>
</evidence>
<organism evidence="7 8">
    <name type="scientific">Hymenolepis diminuta</name>
    <name type="common">Rat tapeworm</name>
    <dbReference type="NCBI Taxonomy" id="6216"/>
    <lineage>
        <taxon>Eukaryota</taxon>
        <taxon>Metazoa</taxon>
        <taxon>Spiralia</taxon>
        <taxon>Lophotrochozoa</taxon>
        <taxon>Platyhelminthes</taxon>
        <taxon>Cestoda</taxon>
        <taxon>Eucestoda</taxon>
        <taxon>Cyclophyllidea</taxon>
        <taxon>Hymenolepididae</taxon>
        <taxon>Hymenolepis</taxon>
    </lineage>
</organism>
<feature type="DNA-binding region" description="Homeobox" evidence="4">
    <location>
        <begin position="526"/>
        <end position="582"/>
    </location>
</feature>
<dbReference type="InterPro" id="IPR050224">
    <property type="entry name" value="TALE_homeobox"/>
</dbReference>
<name>A0A564ZCA7_HYMDI</name>
<dbReference type="SUPFAM" id="SSF46689">
    <property type="entry name" value="Homeodomain-like"/>
    <property type="match status" value="1"/>
</dbReference>
<dbReference type="Pfam" id="PF05920">
    <property type="entry name" value="Homeobox_KN"/>
    <property type="match status" value="1"/>
</dbReference>
<dbReference type="SMART" id="SM00389">
    <property type="entry name" value="HOX"/>
    <property type="match status" value="1"/>
</dbReference>
<reference evidence="7 8" key="1">
    <citation type="submission" date="2019-07" db="EMBL/GenBank/DDBJ databases">
        <authorList>
            <person name="Jastrzebski P J."/>
            <person name="Paukszto L."/>
            <person name="Jastrzebski P J."/>
        </authorList>
    </citation>
    <scope>NUCLEOTIDE SEQUENCE [LARGE SCALE GENOMIC DNA]</scope>
    <source>
        <strain evidence="7 8">WMS-il1</strain>
    </source>
</reference>
<evidence type="ECO:0000256" key="3">
    <source>
        <dbReference type="ARBA" id="ARBA00023242"/>
    </source>
</evidence>
<dbReference type="InterPro" id="IPR001356">
    <property type="entry name" value="HD"/>
</dbReference>
<feature type="compositionally biased region" description="Polar residues" evidence="5">
    <location>
        <begin position="483"/>
        <end position="510"/>
    </location>
</feature>
<accession>A0A564ZCA7</accession>
<keyword evidence="1 4" id="KW-0238">DNA-binding</keyword>
<keyword evidence="3 4" id="KW-0539">Nucleus</keyword>